<comment type="caution">
    <text evidence="2">The sequence shown here is derived from an EMBL/GenBank/DDBJ whole genome shotgun (WGS) entry which is preliminary data.</text>
</comment>
<dbReference type="RefSeq" id="WP_152887679.1">
    <property type="nucleotide sequence ID" value="NZ_WHJC01000020.1"/>
</dbReference>
<dbReference type="Proteomes" id="UP000430345">
    <property type="component" value="Unassembled WGS sequence"/>
</dbReference>
<reference evidence="2 3" key="1">
    <citation type="submission" date="2019-10" db="EMBL/GenBank/DDBJ databases">
        <title>The Genome Sequence of Clostridium tarantellae Isolated from Fish Brain.</title>
        <authorList>
            <person name="Bano L."/>
            <person name="Kiel M."/>
            <person name="Sales G."/>
            <person name="Doxey A.C."/>
            <person name="Mansfield M.J."/>
            <person name="Schiavone M."/>
            <person name="Rossetto O."/>
            <person name="Pirazzini M."/>
            <person name="Dobrindt U."/>
            <person name="Montecucco C."/>
        </authorList>
    </citation>
    <scope>NUCLEOTIDE SEQUENCE [LARGE SCALE GENOMIC DNA]</scope>
    <source>
        <strain evidence="2 3">DSM 3997</strain>
    </source>
</reference>
<feature type="transmembrane region" description="Helical" evidence="1">
    <location>
        <begin position="37"/>
        <end position="56"/>
    </location>
</feature>
<accession>A0A6I1MPG5</accession>
<dbReference type="AlphaFoldDB" id="A0A6I1MPG5"/>
<keyword evidence="1" id="KW-1133">Transmembrane helix</keyword>
<evidence type="ECO:0000313" key="3">
    <source>
        <dbReference type="Proteomes" id="UP000430345"/>
    </source>
</evidence>
<protein>
    <submittedName>
        <fullName evidence="2">Stage III sporulation protein AF</fullName>
    </submittedName>
</protein>
<keyword evidence="1" id="KW-0472">Membrane</keyword>
<evidence type="ECO:0000313" key="2">
    <source>
        <dbReference type="EMBL" id="MPQ42761.1"/>
    </source>
</evidence>
<sequence>MEIIKNWASTLCVTVIFISIAYLLLHTDEMKKHVKFALSLILLSVMITPILNFLNFDETKIENPFKEKENFAQQNKDKESIYNNDYLKESLENVLTQKLKNTYKDKKFEVEIEGTMNVDKMEADIKQVNIGVIDDKKIKKVEKIVIGEKENKLQIEDEFLKEVKSMVCDELQISKDKINIKYM</sequence>
<proteinExistence type="predicted"/>
<organism evidence="2 3">
    <name type="scientific">Clostridium tarantellae</name>
    <dbReference type="NCBI Taxonomy" id="39493"/>
    <lineage>
        <taxon>Bacteria</taxon>
        <taxon>Bacillati</taxon>
        <taxon>Bacillota</taxon>
        <taxon>Clostridia</taxon>
        <taxon>Eubacteriales</taxon>
        <taxon>Clostridiaceae</taxon>
        <taxon>Clostridium</taxon>
    </lineage>
</organism>
<dbReference type="NCBIfam" id="TIGR02896">
    <property type="entry name" value="spore_III_AF"/>
    <property type="match status" value="1"/>
</dbReference>
<dbReference type="Pfam" id="PF09581">
    <property type="entry name" value="Spore_III_AF"/>
    <property type="match status" value="1"/>
</dbReference>
<dbReference type="EMBL" id="WHJC01000020">
    <property type="protein sequence ID" value="MPQ42761.1"/>
    <property type="molecule type" value="Genomic_DNA"/>
</dbReference>
<evidence type="ECO:0000256" key="1">
    <source>
        <dbReference type="SAM" id="Phobius"/>
    </source>
</evidence>
<keyword evidence="3" id="KW-1185">Reference proteome</keyword>
<dbReference type="OrthoDB" id="2375554at2"/>
<gene>
    <name evidence="2" type="primary">spoIIIAF</name>
    <name evidence="2" type="ORF">GBZ86_03205</name>
</gene>
<keyword evidence="1" id="KW-0812">Transmembrane</keyword>
<feature type="transmembrane region" description="Helical" evidence="1">
    <location>
        <begin position="6"/>
        <end position="25"/>
    </location>
</feature>
<name>A0A6I1MPG5_9CLOT</name>
<dbReference type="InterPro" id="IPR014245">
    <property type="entry name" value="Spore_III_AF"/>
</dbReference>